<dbReference type="InterPro" id="IPR002403">
    <property type="entry name" value="Cyt_P450_E_grp-IV"/>
</dbReference>
<comment type="cofactor">
    <cofactor evidence="1">
        <name>heme</name>
        <dbReference type="ChEBI" id="CHEBI:30413"/>
    </cofactor>
</comment>
<accession>A0ABQ1B916</accession>
<evidence type="ECO:0000256" key="1">
    <source>
        <dbReference type="ARBA" id="ARBA00001971"/>
    </source>
</evidence>
<comment type="caution">
    <text evidence="8">The sequence shown here is derived from an EMBL/GenBank/DDBJ whole genome shotgun (WGS) entry which is preliminary data.</text>
</comment>
<evidence type="ECO:0000256" key="7">
    <source>
        <dbReference type="ARBA" id="ARBA00023033"/>
    </source>
</evidence>
<dbReference type="SUPFAM" id="SSF48264">
    <property type="entry name" value="Cytochrome P450"/>
    <property type="match status" value="1"/>
</dbReference>
<keyword evidence="9" id="KW-1185">Reference proteome</keyword>
<name>A0ABQ1B916_9EURO</name>
<dbReference type="PRINTS" id="PR00465">
    <property type="entry name" value="EP450IV"/>
</dbReference>
<dbReference type="InterPro" id="IPR036396">
    <property type="entry name" value="Cyt_P450_sf"/>
</dbReference>
<protein>
    <submittedName>
        <fullName evidence="8">Benzoate 4-monooxygenase cytochrome P450</fullName>
    </submittedName>
</protein>
<evidence type="ECO:0000256" key="3">
    <source>
        <dbReference type="ARBA" id="ARBA00022617"/>
    </source>
</evidence>
<evidence type="ECO:0000313" key="8">
    <source>
        <dbReference type="EMBL" id="GFF96435.1"/>
    </source>
</evidence>
<keyword evidence="6" id="KW-0408">Iron</keyword>
<evidence type="ECO:0000256" key="4">
    <source>
        <dbReference type="ARBA" id="ARBA00022723"/>
    </source>
</evidence>
<dbReference type="Pfam" id="PF00067">
    <property type="entry name" value="p450"/>
    <property type="match status" value="1"/>
</dbReference>
<reference evidence="8 9" key="1">
    <citation type="submission" date="2020-01" db="EMBL/GenBank/DDBJ databases">
        <title>Draft genome sequence of Aspergillus udagawae IFM 53868.</title>
        <authorList>
            <person name="Takahashi H."/>
            <person name="Yaguchi T."/>
        </authorList>
    </citation>
    <scope>NUCLEOTIDE SEQUENCE [LARGE SCALE GENOMIC DNA]</scope>
    <source>
        <strain evidence="8 9">IFM 53868</strain>
    </source>
</reference>
<keyword evidence="7" id="KW-0503">Monooxygenase</keyword>
<dbReference type="PANTHER" id="PTHR24305:SF210">
    <property type="entry name" value="CYTOCHROME P450 MONOOXYGENASE ASQL-RELATED"/>
    <property type="match status" value="1"/>
</dbReference>
<dbReference type="EMBL" id="BLKG01000129">
    <property type="protein sequence ID" value="GFF96435.1"/>
    <property type="molecule type" value="Genomic_DNA"/>
</dbReference>
<evidence type="ECO:0000256" key="2">
    <source>
        <dbReference type="ARBA" id="ARBA00010617"/>
    </source>
</evidence>
<sequence>MNRIFRNGTNYYKDHTFYTCADNDGSIFSLSNRDEHRARRKALSPRFSKQAAEADAPGILRQLRRMENFMVQQSTQQKSCNINDLFRAFATCEAYTRPRMNKPIRADLERNKASVIELLVAHSHDVTGKPPDLDYLAAEAFTFIDAGVDTAGRTLAAAVYHVLRNPEIEKNLRHELDEAKLWGDGNNEADVHKLGNLPYLNAVIKEAHRIWPALPGPLPRVVPPEGLQVGAYFIPAGTIISATHHSLHSDETIFPEPTKFKPERWLRDDRTDPDRYLNPYSRGSRACIGINLAQILLQLALADLFYRLDMELCEPIPSALTWKDHFVAEPTSPIYLWARFRAGNLM</sequence>
<keyword evidence="5" id="KW-0560">Oxidoreductase</keyword>
<dbReference type="Proteomes" id="UP000465266">
    <property type="component" value="Unassembled WGS sequence"/>
</dbReference>
<evidence type="ECO:0000313" key="9">
    <source>
        <dbReference type="Proteomes" id="UP000465266"/>
    </source>
</evidence>
<dbReference type="InterPro" id="IPR050121">
    <property type="entry name" value="Cytochrome_P450_monoxygenase"/>
</dbReference>
<dbReference type="PRINTS" id="PR00385">
    <property type="entry name" value="P450"/>
</dbReference>
<evidence type="ECO:0000256" key="6">
    <source>
        <dbReference type="ARBA" id="ARBA00023004"/>
    </source>
</evidence>
<dbReference type="Gene3D" id="1.10.630.10">
    <property type="entry name" value="Cytochrome P450"/>
    <property type="match status" value="2"/>
</dbReference>
<evidence type="ECO:0000256" key="5">
    <source>
        <dbReference type="ARBA" id="ARBA00023002"/>
    </source>
</evidence>
<dbReference type="InterPro" id="IPR001128">
    <property type="entry name" value="Cyt_P450"/>
</dbReference>
<gene>
    <name evidence="8" type="ORF">IFM53868_08539</name>
</gene>
<comment type="similarity">
    <text evidence="2">Belongs to the cytochrome P450 family.</text>
</comment>
<proteinExistence type="inferred from homology"/>
<keyword evidence="3" id="KW-0349">Heme</keyword>
<dbReference type="PANTHER" id="PTHR24305">
    <property type="entry name" value="CYTOCHROME P450"/>
    <property type="match status" value="1"/>
</dbReference>
<organism evidence="8 9">
    <name type="scientific">Aspergillus udagawae</name>
    <dbReference type="NCBI Taxonomy" id="91492"/>
    <lineage>
        <taxon>Eukaryota</taxon>
        <taxon>Fungi</taxon>
        <taxon>Dikarya</taxon>
        <taxon>Ascomycota</taxon>
        <taxon>Pezizomycotina</taxon>
        <taxon>Eurotiomycetes</taxon>
        <taxon>Eurotiomycetidae</taxon>
        <taxon>Eurotiales</taxon>
        <taxon>Aspergillaceae</taxon>
        <taxon>Aspergillus</taxon>
        <taxon>Aspergillus subgen. Fumigati</taxon>
    </lineage>
</organism>
<dbReference type="CDD" id="cd11062">
    <property type="entry name" value="CYP58-like"/>
    <property type="match status" value="1"/>
</dbReference>
<keyword evidence="4" id="KW-0479">Metal-binding</keyword>